<evidence type="ECO:0000313" key="2">
    <source>
        <dbReference type="EnsemblPlants" id="AUR62024297-RA:cds"/>
    </source>
</evidence>
<evidence type="ECO:0000259" key="1">
    <source>
        <dbReference type="Pfam" id="PF25349"/>
    </source>
</evidence>
<dbReference type="EnsemblPlants" id="AUR62024297-RA">
    <property type="protein sequence ID" value="AUR62024297-RA:cds"/>
    <property type="gene ID" value="AUR62024297"/>
</dbReference>
<sequence>MAMPTTLMTRYQNQWQWKVQYGRCFTYPSSYHSKITAITTSTSSFLSPLKRSPFKPVWITSSGFSIVSLHPSSDASSSADSILTVSLQGTIEEHFISKLQFVWPQVSCLSGFPTRGSLVVFASYVDCSDEKQKFAMRFSGVPEVQDFITSLQDILSNKIPNRPSTVDAISAISFQSEFVPAYRPDTSSMMTPGYDSNPSKNLHNEYEESQTQNTVADSQNSVEALPPRFTSLVSSCSVEHEQDKLALALAPGPRNFDLKAQISKYMQDASFLDMVSKVNEVITELGDDFTI</sequence>
<dbReference type="Pfam" id="PF25349">
    <property type="entry name" value="PH_PHS1"/>
    <property type="match status" value="1"/>
</dbReference>
<name>A0A803M774_CHEQI</name>
<reference evidence="2" key="2">
    <citation type="submission" date="2021-03" db="UniProtKB">
        <authorList>
            <consortium name="EnsemblPlants"/>
        </authorList>
    </citation>
    <scope>IDENTIFICATION</scope>
</reference>
<keyword evidence="3" id="KW-1185">Reference proteome</keyword>
<dbReference type="InterPro" id="IPR057619">
    <property type="entry name" value="PH_PHS1"/>
</dbReference>
<dbReference type="AlphaFoldDB" id="A0A803M774"/>
<dbReference type="Proteomes" id="UP000596660">
    <property type="component" value="Unplaced"/>
</dbReference>
<dbReference type="OMA" id="NFQSNFA"/>
<accession>A0A803M774</accession>
<organism evidence="2 3">
    <name type="scientific">Chenopodium quinoa</name>
    <name type="common">Quinoa</name>
    <dbReference type="NCBI Taxonomy" id="63459"/>
    <lineage>
        <taxon>Eukaryota</taxon>
        <taxon>Viridiplantae</taxon>
        <taxon>Streptophyta</taxon>
        <taxon>Embryophyta</taxon>
        <taxon>Tracheophyta</taxon>
        <taxon>Spermatophyta</taxon>
        <taxon>Magnoliopsida</taxon>
        <taxon>eudicotyledons</taxon>
        <taxon>Gunneridae</taxon>
        <taxon>Pentapetalae</taxon>
        <taxon>Caryophyllales</taxon>
        <taxon>Chenopodiaceae</taxon>
        <taxon>Chenopodioideae</taxon>
        <taxon>Atripliceae</taxon>
        <taxon>Chenopodium</taxon>
    </lineage>
</organism>
<evidence type="ECO:0000313" key="3">
    <source>
        <dbReference type="Proteomes" id="UP000596660"/>
    </source>
</evidence>
<reference evidence="2" key="1">
    <citation type="journal article" date="2017" name="Nature">
        <title>The genome of Chenopodium quinoa.</title>
        <authorList>
            <person name="Jarvis D.E."/>
            <person name="Ho Y.S."/>
            <person name="Lightfoot D.J."/>
            <person name="Schmoeckel S.M."/>
            <person name="Li B."/>
            <person name="Borm T.J.A."/>
            <person name="Ohyanagi H."/>
            <person name="Mineta K."/>
            <person name="Michell C.T."/>
            <person name="Saber N."/>
            <person name="Kharbatia N.M."/>
            <person name="Rupper R.R."/>
            <person name="Sharp A.R."/>
            <person name="Dally N."/>
            <person name="Boughton B.A."/>
            <person name="Woo Y.H."/>
            <person name="Gao G."/>
            <person name="Schijlen E.G.W.M."/>
            <person name="Guo X."/>
            <person name="Momin A.A."/>
            <person name="Negrao S."/>
            <person name="Al-Babili S."/>
            <person name="Gehring C."/>
            <person name="Roessner U."/>
            <person name="Jung C."/>
            <person name="Murphy K."/>
            <person name="Arold S.T."/>
            <person name="Gojobori T."/>
            <person name="van der Linden C.G."/>
            <person name="van Loo E.N."/>
            <person name="Jellen E.N."/>
            <person name="Maughan P.J."/>
            <person name="Tester M."/>
        </authorList>
    </citation>
    <scope>NUCLEOTIDE SEQUENCE [LARGE SCALE GENOMIC DNA]</scope>
    <source>
        <strain evidence="2">cv. PI 614886</strain>
    </source>
</reference>
<dbReference type="Gramene" id="AUR62024297-RA">
    <property type="protein sequence ID" value="AUR62024297-RA:cds"/>
    <property type="gene ID" value="AUR62024297"/>
</dbReference>
<proteinExistence type="predicted"/>
<feature type="domain" description="Poor homologous synapsis 1 PH" evidence="1">
    <location>
        <begin position="16"/>
        <end position="162"/>
    </location>
</feature>
<protein>
    <recommendedName>
        <fullName evidence="1">Poor homologous synapsis 1 PH domain-containing protein</fullName>
    </recommendedName>
</protein>